<evidence type="ECO:0000313" key="2">
    <source>
        <dbReference type="EMBL" id="KAL2841773.1"/>
    </source>
</evidence>
<feature type="compositionally biased region" description="Acidic residues" evidence="1">
    <location>
        <begin position="417"/>
        <end position="432"/>
    </location>
</feature>
<feature type="region of interest" description="Disordered" evidence="1">
    <location>
        <begin position="40"/>
        <end position="62"/>
    </location>
</feature>
<evidence type="ECO:0000313" key="3">
    <source>
        <dbReference type="Proteomes" id="UP001610444"/>
    </source>
</evidence>
<organism evidence="2 3">
    <name type="scientific">Aspergillus pseudodeflectus</name>
    <dbReference type="NCBI Taxonomy" id="176178"/>
    <lineage>
        <taxon>Eukaryota</taxon>
        <taxon>Fungi</taxon>
        <taxon>Dikarya</taxon>
        <taxon>Ascomycota</taxon>
        <taxon>Pezizomycotina</taxon>
        <taxon>Eurotiomycetes</taxon>
        <taxon>Eurotiomycetidae</taxon>
        <taxon>Eurotiales</taxon>
        <taxon>Aspergillaceae</taxon>
        <taxon>Aspergillus</taxon>
        <taxon>Aspergillus subgen. Nidulantes</taxon>
    </lineage>
</organism>
<gene>
    <name evidence="2" type="ORF">BJX68DRAFT_270957</name>
</gene>
<comment type="caution">
    <text evidence="2">The sequence shown here is derived from an EMBL/GenBank/DDBJ whole genome shotgun (WGS) entry which is preliminary data.</text>
</comment>
<dbReference type="PANTHER" id="PTHR37538">
    <property type="entry name" value="BTB DOMAIN-CONTAINING PROTEIN"/>
    <property type="match status" value="1"/>
</dbReference>
<dbReference type="GeneID" id="98162003"/>
<dbReference type="Proteomes" id="UP001610444">
    <property type="component" value="Unassembled WGS sequence"/>
</dbReference>
<dbReference type="PANTHER" id="PTHR37538:SF1">
    <property type="entry name" value="BTB DOMAIN-CONTAINING PROTEIN"/>
    <property type="match status" value="1"/>
</dbReference>
<accession>A0ABR4JP17</accession>
<feature type="region of interest" description="Disordered" evidence="1">
    <location>
        <begin position="1"/>
        <end position="27"/>
    </location>
</feature>
<feature type="compositionally biased region" description="Polar residues" evidence="1">
    <location>
        <begin position="435"/>
        <end position="445"/>
    </location>
</feature>
<protein>
    <submittedName>
        <fullName evidence="2">Uncharacterized protein</fullName>
    </submittedName>
</protein>
<feature type="region of interest" description="Disordered" evidence="1">
    <location>
        <begin position="467"/>
        <end position="487"/>
    </location>
</feature>
<dbReference type="RefSeq" id="XP_070894729.1">
    <property type="nucleotide sequence ID" value="XM_071046839.1"/>
</dbReference>
<feature type="compositionally biased region" description="Low complexity" evidence="1">
    <location>
        <begin position="265"/>
        <end position="275"/>
    </location>
</feature>
<feature type="region of interest" description="Disordered" evidence="1">
    <location>
        <begin position="391"/>
        <end position="454"/>
    </location>
</feature>
<reference evidence="2 3" key="1">
    <citation type="submission" date="2024-07" db="EMBL/GenBank/DDBJ databases">
        <title>Section-level genome sequencing and comparative genomics of Aspergillus sections Usti and Cavernicolus.</title>
        <authorList>
            <consortium name="Lawrence Berkeley National Laboratory"/>
            <person name="Nybo J.L."/>
            <person name="Vesth T.C."/>
            <person name="Theobald S."/>
            <person name="Frisvad J.C."/>
            <person name="Larsen T.O."/>
            <person name="Kjaerboelling I."/>
            <person name="Rothschild-Mancinelli K."/>
            <person name="Lyhne E.K."/>
            <person name="Kogle M.E."/>
            <person name="Barry K."/>
            <person name="Clum A."/>
            <person name="Na H."/>
            <person name="Ledsgaard L."/>
            <person name="Lin J."/>
            <person name="Lipzen A."/>
            <person name="Kuo A."/>
            <person name="Riley R."/>
            <person name="Mondo S."/>
            <person name="LaButti K."/>
            <person name="Haridas S."/>
            <person name="Pangalinan J."/>
            <person name="Salamov A.A."/>
            <person name="Simmons B.A."/>
            <person name="Magnuson J.K."/>
            <person name="Chen J."/>
            <person name="Drula E."/>
            <person name="Henrissat B."/>
            <person name="Wiebenga A."/>
            <person name="Lubbers R.J."/>
            <person name="Gomes A.C."/>
            <person name="Macurrencykelacurrency M.R."/>
            <person name="Stajich J."/>
            <person name="Grigoriev I.V."/>
            <person name="Mortensen U.H."/>
            <person name="De vries R.P."/>
            <person name="Baker S.E."/>
            <person name="Andersen M.R."/>
        </authorList>
    </citation>
    <scope>NUCLEOTIDE SEQUENCE [LARGE SCALE GENOMIC DNA]</scope>
    <source>
        <strain evidence="2 3">CBS 756.74</strain>
    </source>
</reference>
<feature type="region of interest" description="Disordered" evidence="1">
    <location>
        <begin position="595"/>
        <end position="615"/>
    </location>
</feature>
<feature type="compositionally biased region" description="Polar residues" evidence="1">
    <location>
        <begin position="44"/>
        <end position="60"/>
    </location>
</feature>
<feature type="region of interest" description="Disordered" evidence="1">
    <location>
        <begin position="260"/>
        <end position="285"/>
    </location>
</feature>
<evidence type="ECO:0000256" key="1">
    <source>
        <dbReference type="SAM" id="MobiDB-lite"/>
    </source>
</evidence>
<dbReference type="EMBL" id="JBFXLR010000055">
    <property type="protein sequence ID" value="KAL2841773.1"/>
    <property type="molecule type" value="Genomic_DNA"/>
</dbReference>
<name>A0ABR4JP17_9EURO</name>
<sequence length="629" mass="70176">MDNGSRKRKAETPLESERPSPSLYHPRPLRALRPAELSGIGLSLSPSQPAGATGQINQGDPSPYAGDVVHIYIGRTRADYPTPKRLIERRAPELPIRADALGYRHVYLTDIDETIGHILWHFLRTGDYETWPPRNAGAKLTPAEIRDDYTKAALAYRAAQRYNFNLLSLRARHQMFIQGASLAAVEVMDVFQRHWEGLSGDNFITDEIRRLLGNAFRANERLFEDKRFNDLFGGPPDFDRILGDVMLDLVKGRIDDLSRAEAEAQRAAPAEASQPQPQPPPQCNRPFPVFGMDDLALSGLPFNQKLPPVSHTKHLPVIDFNLRLPQISNTKVLPVVIDCNLRLPPIAAWLNALREAGPQELNIHQDEESDRPTDWDSSDSDLYSIMNEASETTTVTPDTYIDTDIEGSDSDRPTDWDTSDSEMFDFLEDEDSDKSTVTPDTYINESDSDGPTESELEMFDSLKDKVCDTTSMTPDTDIDGSDSDRLTDWDSSDSELYFIMDKVSDTASTSTTPDTEVHGADQEETDYASLALPPSFMDRLDFLLHGDFSTSSNPSYQDCDGEGLESPYYRVLDAPPEAMLGFDFLLHEDFETSSVAPDEDIHGDEDADYRSLDGPPGPMPSLGFFDCAC</sequence>
<feature type="compositionally biased region" description="Acidic residues" evidence="1">
    <location>
        <begin position="597"/>
        <end position="607"/>
    </location>
</feature>
<keyword evidence="3" id="KW-1185">Reference proteome</keyword>
<proteinExistence type="predicted"/>